<organism evidence="3 4">
    <name type="scientific">Sphaerotilus montanus</name>
    <dbReference type="NCBI Taxonomy" id="522889"/>
    <lineage>
        <taxon>Bacteria</taxon>
        <taxon>Pseudomonadati</taxon>
        <taxon>Pseudomonadota</taxon>
        <taxon>Betaproteobacteria</taxon>
        <taxon>Burkholderiales</taxon>
        <taxon>Sphaerotilaceae</taxon>
        <taxon>Sphaerotilus</taxon>
    </lineage>
</organism>
<dbReference type="InterPro" id="IPR001753">
    <property type="entry name" value="Enoyl-CoA_hydra/iso"/>
</dbReference>
<dbReference type="EMBL" id="JACCFH010000001">
    <property type="protein sequence ID" value="NYG34482.1"/>
    <property type="molecule type" value="Genomic_DNA"/>
</dbReference>
<dbReference type="SUPFAM" id="SSF52096">
    <property type="entry name" value="ClpP/crotonase"/>
    <property type="match status" value="1"/>
</dbReference>
<dbReference type="PANTHER" id="PTHR43459:SF1">
    <property type="entry name" value="EG:BACN32G11.4 PROTEIN"/>
    <property type="match status" value="1"/>
</dbReference>
<accession>A0A7Y9U841</accession>
<dbReference type="InterPro" id="IPR029045">
    <property type="entry name" value="ClpP/crotonase-like_dom_sf"/>
</dbReference>
<keyword evidence="4" id="KW-1185">Reference proteome</keyword>
<dbReference type="Gene3D" id="1.10.12.10">
    <property type="entry name" value="Lyase 2-enoyl-coa Hydratase, Chain A, domain 2"/>
    <property type="match status" value="1"/>
</dbReference>
<dbReference type="InterPro" id="IPR014748">
    <property type="entry name" value="Enoyl-CoA_hydra_C"/>
</dbReference>
<proteinExistence type="inferred from homology"/>
<sequence length="262" mass="27262">MSTTLPAELQISRHDSTLVLTLRDPASRNALSPAIYAAAIAALDDAARDPTLRAIVLTGADGHFSGGGNLNQLAAVRGQPEVQAARVDALHGWIAAMRAHPLPVIAAVEGAAAGAGCSLALACDLLVASTTARFGLAYGRIGASPDGGAVQALMQLLPRQQALEWLWLAQVRSAADLHRAGLVNRLTDPGQALDEALALAASLAHFAPNVIASVKRLSADAAALPLATHLDRERDAFIANINHDNGGEGLAAWREKRAPQFR</sequence>
<dbReference type="RefSeq" id="WP_375139082.1">
    <property type="nucleotide sequence ID" value="NZ_JACCFH010000001.1"/>
</dbReference>
<reference evidence="3 4" key="1">
    <citation type="submission" date="2020-07" db="EMBL/GenBank/DDBJ databases">
        <title>Genomic Encyclopedia of Archaeal and Bacterial Type Strains, Phase II (KMG-II): from individual species to whole genera.</title>
        <authorList>
            <person name="Goeker M."/>
        </authorList>
    </citation>
    <scope>NUCLEOTIDE SEQUENCE [LARGE SCALE GENOMIC DNA]</scope>
    <source>
        <strain evidence="3 4">DSM 21226</strain>
    </source>
</reference>
<dbReference type="NCBIfam" id="NF046063">
    <property type="entry name" value="oxepin_alt"/>
    <property type="match status" value="1"/>
</dbReference>
<evidence type="ECO:0000313" key="4">
    <source>
        <dbReference type="Proteomes" id="UP000518288"/>
    </source>
</evidence>
<dbReference type="PANTHER" id="PTHR43459">
    <property type="entry name" value="ENOYL-COA HYDRATASE"/>
    <property type="match status" value="1"/>
</dbReference>
<comment type="caution">
    <text evidence="3">The sequence shown here is derived from an EMBL/GenBank/DDBJ whole genome shotgun (WGS) entry which is preliminary data.</text>
</comment>
<gene>
    <name evidence="3" type="ORF">BDD16_003468</name>
</gene>
<dbReference type="PROSITE" id="PS00166">
    <property type="entry name" value="ENOYL_COA_HYDRATASE"/>
    <property type="match status" value="1"/>
</dbReference>
<name>A0A7Y9U841_9BURK</name>
<comment type="similarity">
    <text evidence="1 2">Belongs to the enoyl-CoA hydratase/isomerase family.</text>
</comment>
<dbReference type="Gene3D" id="3.90.226.10">
    <property type="entry name" value="2-enoyl-CoA Hydratase, Chain A, domain 1"/>
    <property type="match status" value="1"/>
</dbReference>
<dbReference type="Proteomes" id="UP000518288">
    <property type="component" value="Unassembled WGS sequence"/>
</dbReference>
<evidence type="ECO:0000256" key="1">
    <source>
        <dbReference type="ARBA" id="ARBA00005254"/>
    </source>
</evidence>
<dbReference type="Pfam" id="PF00378">
    <property type="entry name" value="ECH_1"/>
    <property type="match status" value="1"/>
</dbReference>
<dbReference type="CDD" id="cd06558">
    <property type="entry name" value="crotonase-like"/>
    <property type="match status" value="1"/>
</dbReference>
<dbReference type="InterPro" id="IPR018376">
    <property type="entry name" value="Enoyl-CoA_hyd/isom_CS"/>
</dbReference>
<dbReference type="NCBIfam" id="NF005700">
    <property type="entry name" value="PRK07511.1"/>
    <property type="match status" value="1"/>
</dbReference>
<dbReference type="GO" id="GO:0003824">
    <property type="term" value="F:catalytic activity"/>
    <property type="evidence" value="ECO:0007669"/>
    <property type="project" value="InterPro"/>
</dbReference>
<protein>
    <submittedName>
        <fullName evidence="3">Enoyl-CoA hydratase/carnithine racemase</fullName>
    </submittedName>
</protein>
<dbReference type="AlphaFoldDB" id="A0A7Y9U841"/>
<evidence type="ECO:0000313" key="3">
    <source>
        <dbReference type="EMBL" id="NYG34482.1"/>
    </source>
</evidence>
<evidence type="ECO:0000256" key="2">
    <source>
        <dbReference type="RuleBase" id="RU003707"/>
    </source>
</evidence>